<dbReference type="EC" id="6.1.1.19" evidence="9"/>
<dbReference type="SUPFAM" id="SSF52374">
    <property type="entry name" value="Nucleotidylyl transferase"/>
    <property type="match status" value="1"/>
</dbReference>
<name>A0AAE3JKF9_9SPIR</name>
<dbReference type="RefSeq" id="WP_230756114.1">
    <property type="nucleotide sequence ID" value="NZ_JAINWA010000003.1"/>
</dbReference>
<feature type="short sequence motif" description="'HIGH' region" evidence="9">
    <location>
        <begin position="135"/>
        <end position="145"/>
    </location>
</feature>
<evidence type="ECO:0000256" key="10">
    <source>
        <dbReference type="RuleBase" id="RU363038"/>
    </source>
</evidence>
<dbReference type="InterPro" id="IPR005148">
    <property type="entry name" value="Arg-tRNA-synth_N"/>
</dbReference>
<keyword evidence="5 9" id="KW-0067">ATP-binding</keyword>
<accession>A0AAE3JKF9</accession>
<dbReference type="InterPro" id="IPR009080">
    <property type="entry name" value="tRNAsynth_Ia_anticodon-bd"/>
</dbReference>
<dbReference type="AlphaFoldDB" id="A0AAE3JKF9"/>
<dbReference type="Gene3D" id="3.40.50.620">
    <property type="entry name" value="HUPs"/>
    <property type="match status" value="1"/>
</dbReference>
<comment type="subunit">
    <text evidence="9">Monomer.</text>
</comment>
<dbReference type="GO" id="GO:0006420">
    <property type="term" value="P:arginyl-tRNA aminoacylation"/>
    <property type="evidence" value="ECO:0007669"/>
    <property type="project" value="UniProtKB-UniRule"/>
</dbReference>
<keyword evidence="7 9" id="KW-0030">Aminoacyl-tRNA synthetase</keyword>
<feature type="domain" description="Arginyl tRNA synthetase N-terminal" evidence="12">
    <location>
        <begin position="6"/>
        <end position="97"/>
    </location>
</feature>
<dbReference type="InterPro" id="IPR001278">
    <property type="entry name" value="Arg-tRNA-ligase"/>
</dbReference>
<evidence type="ECO:0000313" key="14">
    <source>
        <dbReference type="Proteomes" id="UP001198163"/>
    </source>
</evidence>
<evidence type="ECO:0000256" key="3">
    <source>
        <dbReference type="ARBA" id="ARBA00022598"/>
    </source>
</evidence>
<comment type="subcellular location">
    <subcellularLocation>
        <location evidence="9">Cytoplasm</location>
    </subcellularLocation>
</comment>
<dbReference type="GO" id="GO:0004814">
    <property type="term" value="F:arginine-tRNA ligase activity"/>
    <property type="evidence" value="ECO:0007669"/>
    <property type="project" value="UniProtKB-UniRule"/>
</dbReference>
<dbReference type="SMART" id="SM00836">
    <property type="entry name" value="DALR_1"/>
    <property type="match status" value="1"/>
</dbReference>
<comment type="catalytic activity">
    <reaction evidence="8 9">
        <text>tRNA(Arg) + L-arginine + ATP = L-arginyl-tRNA(Arg) + AMP + diphosphate</text>
        <dbReference type="Rhea" id="RHEA:20301"/>
        <dbReference type="Rhea" id="RHEA-COMP:9658"/>
        <dbReference type="Rhea" id="RHEA-COMP:9673"/>
        <dbReference type="ChEBI" id="CHEBI:30616"/>
        <dbReference type="ChEBI" id="CHEBI:32682"/>
        <dbReference type="ChEBI" id="CHEBI:33019"/>
        <dbReference type="ChEBI" id="CHEBI:78442"/>
        <dbReference type="ChEBI" id="CHEBI:78513"/>
        <dbReference type="ChEBI" id="CHEBI:456215"/>
        <dbReference type="EC" id="6.1.1.19"/>
    </reaction>
</comment>
<dbReference type="Pfam" id="PF00750">
    <property type="entry name" value="tRNA-synt_1d"/>
    <property type="match status" value="1"/>
</dbReference>
<evidence type="ECO:0000259" key="11">
    <source>
        <dbReference type="SMART" id="SM00836"/>
    </source>
</evidence>
<dbReference type="SMART" id="SM01016">
    <property type="entry name" value="Arg_tRNA_synt_N"/>
    <property type="match status" value="1"/>
</dbReference>
<dbReference type="InterPro" id="IPR036695">
    <property type="entry name" value="Arg-tRNA-synth_N_sf"/>
</dbReference>
<dbReference type="InterPro" id="IPR014729">
    <property type="entry name" value="Rossmann-like_a/b/a_fold"/>
</dbReference>
<dbReference type="CDD" id="cd00671">
    <property type="entry name" value="ArgRS_core"/>
    <property type="match status" value="1"/>
</dbReference>
<dbReference type="Gene3D" id="1.10.730.10">
    <property type="entry name" value="Isoleucyl-tRNA Synthetase, Domain 1"/>
    <property type="match status" value="1"/>
</dbReference>
<dbReference type="InterPro" id="IPR035684">
    <property type="entry name" value="ArgRS_core"/>
</dbReference>
<keyword evidence="3 9" id="KW-0436">Ligase</keyword>
<evidence type="ECO:0000313" key="13">
    <source>
        <dbReference type="EMBL" id="MCD1655225.1"/>
    </source>
</evidence>
<dbReference type="SUPFAM" id="SSF55190">
    <property type="entry name" value="Arginyl-tRNA synthetase (ArgRS), N-terminal 'additional' domain"/>
    <property type="match status" value="1"/>
</dbReference>
<dbReference type="GO" id="GO:0005737">
    <property type="term" value="C:cytoplasm"/>
    <property type="evidence" value="ECO:0007669"/>
    <property type="project" value="UniProtKB-SubCell"/>
</dbReference>
<dbReference type="Proteomes" id="UP001198163">
    <property type="component" value="Unassembled WGS sequence"/>
</dbReference>
<evidence type="ECO:0000256" key="4">
    <source>
        <dbReference type="ARBA" id="ARBA00022741"/>
    </source>
</evidence>
<dbReference type="InterPro" id="IPR001412">
    <property type="entry name" value="aa-tRNA-synth_I_CS"/>
</dbReference>
<protein>
    <recommendedName>
        <fullName evidence="9">Arginine--tRNA ligase</fullName>
        <ecNumber evidence="9">6.1.1.19</ecNumber>
    </recommendedName>
    <alternativeName>
        <fullName evidence="9">Arginyl-tRNA synthetase</fullName>
        <shortName evidence="9">ArgRS</shortName>
    </alternativeName>
</protein>
<dbReference type="SUPFAM" id="SSF47323">
    <property type="entry name" value="Anticodon-binding domain of a subclass of class I aminoacyl-tRNA synthetases"/>
    <property type="match status" value="1"/>
</dbReference>
<organism evidence="13 14">
    <name type="scientific">Teretinema zuelzerae</name>
    <dbReference type="NCBI Taxonomy" id="156"/>
    <lineage>
        <taxon>Bacteria</taxon>
        <taxon>Pseudomonadati</taxon>
        <taxon>Spirochaetota</taxon>
        <taxon>Spirochaetia</taxon>
        <taxon>Spirochaetales</taxon>
        <taxon>Treponemataceae</taxon>
        <taxon>Teretinema</taxon>
    </lineage>
</organism>
<evidence type="ECO:0000256" key="7">
    <source>
        <dbReference type="ARBA" id="ARBA00023146"/>
    </source>
</evidence>
<dbReference type="PRINTS" id="PR01038">
    <property type="entry name" value="TRNASYNTHARG"/>
</dbReference>
<sequence length="600" mass="66176">MADMRTEWRALVAGALETLRLAKAPDSPEIKAESLSSEIPPDPAMGDMGFPLFSFAKTFRMAPPAIAAEAAALLSSDPAVQALGTAKAVGPYLNVFLAKGAAAGKTLEAIISAGSSWGRPETQKGKRIMIEFSSPNTNKPLHLGHLRNDALGESVSRILAFCGAEVYKVNIINNRGIHICKSMLAYQKFFAGETPESRGVKSDRFVGDCYVAYNTYAKEHPEQAEQEAQELLRSWEAGDAETLKLWKTMNSWAERGIAQTYERTGISFDKLYYESETYLKGRDEILEGLEKGIFYKEEDGSVWVDLSPINLDKKVLLRKDGTALYMTQDIGTAIYRHGDWDFNQLVYVVGSEQQYHFKVLFYVLKLLGYEWARDLYHLSYGMVNLPEGKMKSREGTVVDGDDLINSLRDGALEEIASKGREEAVGDAAEVAEKIALAALHYFLLQVSPTKDMIFNPKESLSFQGNTGPYLQYMGARISSILRKVEEGGAPGPDGVLTQGPLAGGSVKPDLLVHDAEWELLKALEDFPKQAARAAENHDPSAVTASLYDICKCFSRFYHDCPIITAGSADLGRTRLELVRATLIVLKNAMHLVLVPFLETM</sequence>
<evidence type="ECO:0000256" key="2">
    <source>
        <dbReference type="ARBA" id="ARBA00022490"/>
    </source>
</evidence>
<feature type="domain" description="DALR anticodon binding" evidence="11">
    <location>
        <begin position="470"/>
        <end position="600"/>
    </location>
</feature>
<reference evidence="13" key="1">
    <citation type="submission" date="2021-08" db="EMBL/GenBank/DDBJ databases">
        <title>Comparative analyses of Brucepasteria parasyntrophica and Teretinema zuelzerae.</title>
        <authorList>
            <person name="Song Y."/>
            <person name="Brune A."/>
        </authorList>
    </citation>
    <scope>NUCLEOTIDE SEQUENCE</scope>
    <source>
        <strain evidence="13">DSM 1903</strain>
    </source>
</reference>
<proteinExistence type="inferred from homology"/>
<dbReference type="HAMAP" id="MF_00123">
    <property type="entry name" value="Arg_tRNA_synth"/>
    <property type="match status" value="1"/>
</dbReference>
<dbReference type="PROSITE" id="PS00178">
    <property type="entry name" value="AA_TRNA_LIGASE_I"/>
    <property type="match status" value="1"/>
</dbReference>
<evidence type="ECO:0000256" key="9">
    <source>
        <dbReference type="HAMAP-Rule" id="MF_00123"/>
    </source>
</evidence>
<gene>
    <name evidence="9 13" type="primary">argS</name>
    <name evidence="13" type="ORF">K7J14_11020</name>
</gene>
<dbReference type="Gene3D" id="3.30.1360.70">
    <property type="entry name" value="Arginyl tRNA synthetase N-terminal domain"/>
    <property type="match status" value="1"/>
</dbReference>
<dbReference type="GO" id="GO:0005524">
    <property type="term" value="F:ATP binding"/>
    <property type="evidence" value="ECO:0007669"/>
    <property type="project" value="UniProtKB-UniRule"/>
</dbReference>
<keyword evidence="4 9" id="KW-0547">Nucleotide-binding</keyword>
<evidence type="ECO:0000256" key="6">
    <source>
        <dbReference type="ARBA" id="ARBA00022917"/>
    </source>
</evidence>
<dbReference type="NCBIfam" id="TIGR00456">
    <property type="entry name" value="argS"/>
    <property type="match status" value="1"/>
</dbReference>
<dbReference type="InterPro" id="IPR008909">
    <property type="entry name" value="DALR_anticod-bd"/>
</dbReference>
<keyword evidence="2 9" id="KW-0963">Cytoplasm</keyword>
<comment type="similarity">
    <text evidence="1 9 10">Belongs to the class-I aminoacyl-tRNA synthetase family.</text>
</comment>
<evidence type="ECO:0000256" key="1">
    <source>
        <dbReference type="ARBA" id="ARBA00005594"/>
    </source>
</evidence>
<evidence type="ECO:0000259" key="12">
    <source>
        <dbReference type="SMART" id="SM01016"/>
    </source>
</evidence>
<comment type="caution">
    <text evidence="13">The sequence shown here is derived from an EMBL/GenBank/DDBJ whole genome shotgun (WGS) entry which is preliminary data.</text>
</comment>
<evidence type="ECO:0000256" key="8">
    <source>
        <dbReference type="ARBA" id="ARBA00049339"/>
    </source>
</evidence>
<dbReference type="PANTHER" id="PTHR11956:SF5">
    <property type="entry name" value="ARGININE--TRNA LIGASE, CYTOPLASMIC"/>
    <property type="match status" value="1"/>
</dbReference>
<evidence type="ECO:0000256" key="5">
    <source>
        <dbReference type="ARBA" id="ARBA00022840"/>
    </source>
</evidence>
<keyword evidence="6 9" id="KW-0648">Protein biosynthesis</keyword>
<dbReference type="Pfam" id="PF03485">
    <property type="entry name" value="Arg_tRNA_synt_N"/>
    <property type="match status" value="1"/>
</dbReference>
<dbReference type="EMBL" id="JAINWA010000003">
    <property type="protein sequence ID" value="MCD1655225.1"/>
    <property type="molecule type" value="Genomic_DNA"/>
</dbReference>
<dbReference type="Pfam" id="PF05746">
    <property type="entry name" value="DALR_1"/>
    <property type="match status" value="1"/>
</dbReference>
<keyword evidence="14" id="KW-1185">Reference proteome</keyword>
<dbReference type="PANTHER" id="PTHR11956">
    <property type="entry name" value="ARGINYL-TRNA SYNTHETASE"/>
    <property type="match status" value="1"/>
</dbReference>